<dbReference type="GO" id="GO:0005886">
    <property type="term" value="C:plasma membrane"/>
    <property type="evidence" value="ECO:0007669"/>
    <property type="project" value="UniProtKB-SubCell"/>
</dbReference>
<dbReference type="RefSeq" id="WP_142605174.1">
    <property type="nucleotide sequence ID" value="NZ_VDGG01000003.1"/>
</dbReference>
<feature type="transmembrane region" description="Helical" evidence="6">
    <location>
        <begin position="82"/>
        <end position="102"/>
    </location>
</feature>
<proteinExistence type="predicted"/>
<gene>
    <name evidence="7" type="ORF">FG383_01990</name>
</gene>
<evidence type="ECO:0000256" key="3">
    <source>
        <dbReference type="ARBA" id="ARBA00022692"/>
    </source>
</evidence>
<keyword evidence="2" id="KW-1003">Cell membrane</keyword>
<keyword evidence="4 6" id="KW-1133">Transmembrane helix</keyword>
<comment type="subcellular location">
    <subcellularLocation>
        <location evidence="1">Cell membrane</location>
        <topology evidence="1">Multi-pass membrane protein</topology>
    </subcellularLocation>
</comment>
<reference evidence="7 8" key="1">
    <citation type="submission" date="2019-05" db="EMBL/GenBank/DDBJ databases">
        <title>Psychrobacillus vulpis sp. nov., a new species isolated from feces of a red fox that inhabits in The Tablas de Daimiel Natural Park, Albacete, Spain.</title>
        <authorList>
            <person name="Rodriguez M."/>
            <person name="Reina J.C."/>
            <person name="Bejar V."/>
            <person name="Llamas I."/>
        </authorList>
    </citation>
    <scope>NUCLEOTIDE SEQUENCE [LARGE SCALE GENOMIC DNA]</scope>
    <source>
        <strain evidence="7 8">NHI-2</strain>
    </source>
</reference>
<feature type="transmembrane region" description="Helical" evidence="6">
    <location>
        <begin position="285"/>
        <end position="307"/>
    </location>
</feature>
<dbReference type="PANTHER" id="PTHR30482:SF10">
    <property type="entry name" value="HIGH-AFFINITY BRANCHED-CHAIN AMINO ACID TRANSPORT PROTEIN BRAE"/>
    <property type="match status" value="1"/>
</dbReference>
<dbReference type="EMBL" id="VDGG01000003">
    <property type="protein sequence ID" value="TQR18234.1"/>
    <property type="molecule type" value="Genomic_DNA"/>
</dbReference>
<evidence type="ECO:0000256" key="6">
    <source>
        <dbReference type="SAM" id="Phobius"/>
    </source>
</evidence>
<dbReference type="PANTHER" id="PTHR30482">
    <property type="entry name" value="HIGH-AFFINITY BRANCHED-CHAIN AMINO ACID TRANSPORT SYSTEM PERMEASE"/>
    <property type="match status" value="1"/>
</dbReference>
<protein>
    <submittedName>
        <fullName evidence="7">Branched-chain amino acid ABC transporter permease</fullName>
    </submittedName>
</protein>
<sequence length="333" mass="37283">MSKKHIFPILLAICAALYPVLSDDRYIMNILIMILLYATIASGWNILGGYGGQLSLGHALFFGLGAYTSTLLYLNFGLSPWVGMIIAVIVCIIAGMLIGIPTFKLRGPYFTLGTIAFAEVIRHVTLYWRDLTNGSMGLNIKYEPSFAAMIFKEYEYYYWLILGLLVLTTLLVHWIDRNKMGYYLKAIREDEDAAETLGINTSKYKMLAMMISTGITGLAGVFYAQFNLFFEPESVFHMNISTEIALIAIIGGAGTVYGPILGAFIIIPLNEILRASFPDIHGMNYFVYGILLIVIVILTPNGLLPIITKWWDKIFRKKVSKTKGVTKYDLESQ</sequence>
<organism evidence="7 8">
    <name type="scientific">Psychrobacillus soli</name>
    <dbReference type="NCBI Taxonomy" id="1543965"/>
    <lineage>
        <taxon>Bacteria</taxon>
        <taxon>Bacillati</taxon>
        <taxon>Bacillota</taxon>
        <taxon>Bacilli</taxon>
        <taxon>Bacillales</taxon>
        <taxon>Bacillaceae</taxon>
        <taxon>Psychrobacillus</taxon>
    </lineage>
</organism>
<keyword evidence="5 6" id="KW-0472">Membrane</keyword>
<dbReference type="InterPro" id="IPR001851">
    <property type="entry name" value="ABC_transp_permease"/>
</dbReference>
<dbReference type="GO" id="GO:0015658">
    <property type="term" value="F:branched-chain amino acid transmembrane transporter activity"/>
    <property type="evidence" value="ECO:0007669"/>
    <property type="project" value="InterPro"/>
</dbReference>
<keyword evidence="8" id="KW-1185">Reference proteome</keyword>
<dbReference type="Proteomes" id="UP000318937">
    <property type="component" value="Unassembled WGS sequence"/>
</dbReference>
<keyword evidence="3 6" id="KW-0812">Transmembrane</keyword>
<evidence type="ECO:0000256" key="1">
    <source>
        <dbReference type="ARBA" id="ARBA00004651"/>
    </source>
</evidence>
<evidence type="ECO:0000256" key="5">
    <source>
        <dbReference type="ARBA" id="ARBA00023136"/>
    </source>
</evidence>
<dbReference type="AlphaFoldDB" id="A0A544TLA2"/>
<evidence type="ECO:0000256" key="4">
    <source>
        <dbReference type="ARBA" id="ARBA00022989"/>
    </source>
</evidence>
<feature type="transmembrane region" description="Helical" evidence="6">
    <location>
        <begin position="244"/>
        <end position="273"/>
    </location>
</feature>
<evidence type="ECO:0000313" key="7">
    <source>
        <dbReference type="EMBL" id="TQR18234.1"/>
    </source>
</evidence>
<name>A0A544TLA2_9BACI</name>
<dbReference type="CDD" id="cd06581">
    <property type="entry name" value="TM_PBP1_LivM_like"/>
    <property type="match status" value="1"/>
</dbReference>
<comment type="caution">
    <text evidence="7">The sequence shown here is derived from an EMBL/GenBank/DDBJ whole genome shotgun (WGS) entry which is preliminary data.</text>
</comment>
<dbReference type="OrthoDB" id="9789927at2"/>
<feature type="transmembrane region" description="Helical" evidence="6">
    <location>
        <begin position="32"/>
        <end position="52"/>
    </location>
</feature>
<evidence type="ECO:0000256" key="2">
    <source>
        <dbReference type="ARBA" id="ARBA00022475"/>
    </source>
</evidence>
<evidence type="ECO:0000313" key="8">
    <source>
        <dbReference type="Proteomes" id="UP000318937"/>
    </source>
</evidence>
<accession>A0A544TLA2</accession>
<feature type="transmembrane region" description="Helical" evidence="6">
    <location>
        <begin position="59"/>
        <end position="76"/>
    </location>
</feature>
<dbReference type="Pfam" id="PF02653">
    <property type="entry name" value="BPD_transp_2"/>
    <property type="match status" value="1"/>
</dbReference>
<feature type="transmembrane region" description="Helical" evidence="6">
    <location>
        <begin position="156"/>
        <end position="175"/>
    </location>
</feature>
<feature type="transmembrane region" description="Helical" evidence="6">
    <location>
        <begin position="206"/>
        <end position="224"/>
    </location>
</feature>
<dbReference type="InterPro" id="IPR043428">
    <property type="entry name" value="LivM-like"/>
</dbReference>